<dbReference type="EMBL" id="KI440842">
    <property type="protein sequence ID" value="ERT01966.1"/>
    <property type="molecule type" value="Genomic_DNA"/>
</dbReference>
<feature type="region of interest" description="Disordered" evidence="1">
    <location>
        <begin position="728"/>
        <end position="762"/>
    </location>
</feature>
<reference evidence="3" key="1">
    <citation type="journal article" date="2014" name="Genome Announc.">
        <title>Genome sequence of the pathogenic fungus Sporothrix schenckii (ATCC 58251).</title>
        <authorList>
            <person name="Cuomo C.A."/>
            <person name="Rodriguez-Del Valle N."/>
            <person name="Perez-Sanchez L."/>
            <person name="Abouelleil A."/>
            <person name="Goldberg J."/>
            <person name="Young S."/>
            <person name="Zeng Q."/>
            <person name="Birren B.W."/>
        </authorList>
    </citation>
    <scope>NUCLEOTIDE SEQUENCE [LARGE SCALE GENOMIC DNA]</scope>
    <source>
        <strain evidence="3">ATCC 58251 / de Perez 2211183</strain>
    </source>
</reference>
<accession>U7Q5I5</accession>
<feature type="compositionally biased region" description="Basic and acidic residues" evidence="1">
    <location>
        <begin position="1102"/>
        <end position="1118"/>
    </location>
</feature>
<feature type="compositionally biased region" description="Polar residues" evidence="1">
    <location>
        <begin position="1022"/>
        <end position="1031"/>
    </location>
</feature>
<evidence type="ECO:0000313" key="2">
    <source>
        <dbReference type="EMBL" id="ERT01966.1"/>
    </source>
</evidence>
<keyword evidence="3" id="KW-1185">Reference proteome</keyword>
<name>U7Q5I5_SPOS1</name>
<feature type="compositionally biased region" description="Polar residues" evidence="1">
    <location>
        <begin position="780"/>
        <end position="789"/>
    </location>
</feature>
<feature type="compositionally biased region" description="Polar residues" evidence="1">
    <location>
        <begin position="845"/>
        <end position="860"/>
    </location>
</feature>
<feature type="compositionally biased region" description="Pro residues" evidence="1">
    <location>
        <begin position="44"/>
        <end position="54"/>
    </location>
</feature>
<feature type="compositionally biased region" description="Basic and acidic residues" evidence="1">
    <location>
        <begin position="1009"/>
        <end position="1021"/>
    </location>
</feature>
<feature type="compositionally biased region" description="Low complexity" evidence="1">
    <location>
        <begin position="369"/>
        <end position="402"/>
    </location>
</feature>
<protein>
    <submittedName>
        <fullName evidence="2">Uncharacterized protein</fullName>
    </submittedName>
</protein>
<feature type="region of interest" description="Disordered" evidence="1">
    <location>
        <begin position="776"/>
        <end position="1123"/>
    </location>
</feature>
<gene>
    <name evidence="2" type="ORF">HMPREF1624_00261</name>
</gene>
<dbReference type="OrthoDB" id="10338690at2759"/>
<feature type="region of interest" description="Disordered" evidence="1">
    <location>
        <begin position="27"/>
        <end position="63"/>
    </location>
</feature>
<feature type="compositionally biased region" description="Polar residues" evidence="1">
    <location>
        <begin position="931"/>
        <end position="944"/>
    </location>
</feature>
<feature type="region of interest" description="Disordered" evidence="1">
    <location>
        <begin position="364"/>
        <end position="402"/>
    </location>
</feature>
<feature type="compositionally biased region" description="Polar residues" evidence="1">
    <location>
        <begin position="1055"/>
        <end position="1080"/>
    </location>
</feature>
<dbReference type="AlphaFoldDB" id="U7Q5I5"/>
<dbReference type="HOGENOM" id="CLU_273969_0_0_1"/>
<feature type="compositionally biased region" description="Polar residues" evidence="1">
    <location>
        <begin position="956"/>
        <end position="975"/>
    </location>
</feature>
<dbReference type="Proteomes" id="UP000018087">
    <property type="component" value="Unassembled WGS sequence"/>
</dbReference>
<feature type="region of interest" description="Disordered" evidence="1">
    <location>
        <begin position="529"/>
        <end position="579"/>
    </location>
</feature>
<sequence>MPSNILLSVGFRAEFLIGFTETDHDNNNDNLACITNRPNNGGPPAVPPPPPDPASQPIRLPVRSSPESHDRVLFCAVVHAMGNSIAVSQFIEETDPIYPLLATDAMRSPPLYAKSQLRFTHKWFVASAASHFVGPLVPVMLPRPPRRGGGPQAPSPLLAFSWRPVAITTPVFMVSDVLPDMFLLPDPQQDQHAFANHVFEAQRRSNALVSAPLRGLRSSVLTQLNDSCSFVVHVGLNCSDDENNPRRLLALKKLVTILWLDGEAFLAKLAGPKAVAVTPLLTESASLRVRPSGFAGHLLNVLDDNQGSNAAYDKWLSPLLGPAPVLADVHKQVSQRNLDYVLRQETPNVGTRPGRRRVHFQVDNLDNGLSSSPNAPAPATAHSSTSSSSCSPSSLSPDPLSTADPARRAALYQQFGVNTDLTVSHELFLLWRARDVDTIAKLMTPYFWKGPSQVPLQHCAIDFANLRNDVREERRSTHHATIAFRLFPATLDPAMVLAWTRLSAGLAAQAAFTSPAQFLKICNRLTGGPKSDSNGSHSPGSSNDSNEGSVSSSSGGPGNDGDKESSSNSSDSDGADTVRGAQRSNVAPELLIPFRQASTAAPPVDNWVAPPGLALPIARPPVRFIPGYAIEAPADNRVDHPAPALPIVQPLARVLARPNRPRVRLSAGFTDTEGEDGGNLQNHNTQLAATIYALDNYDSQASDWTSGWSSNSMPYTATEGEEVLDSTGAQPMNLTSDESEPSSSFQNLNGNEPAIHNPGSQGRNYFSVVLASDNHASDTDGWTSDSPPYTTEEEVDTTAPAGSQPMDPTSGEWEPPSSSQDAHRSEVSPPQNPGLQAALSPDYPGTSTEGWTSDSPPYTTTDEEDASDSSGALPMDLTSDESESSSAFHVFSSDHHGPSTDNTPYMTTEEEDASDSSGALPMDFTSDESESPSSVQDGNGNESSYYIPDMVESENHGSNTDGWTSDSPPYTSAGDTSGEEEEPFTPTQLMDLSSYDTEPSSVLPNDPSHVIDESDRYHTDTEGWTSDSPPYTSEEEHSSPSVVHDANLDAVMSGESDNQSVIPDSASNHAAPSNNDQNDTPPQPAHAAGIPAASFVQNSQRDASREGSPLDDHVRDNSNDLDADPFDVWAFVRWLNIGHEPLETLRQFIDVHNNVNPEDQPQADGGLPTFPR</sequence>
<feature type="compositionally biased region" description="Polar residues" evidence="1">
    <location>
        <begin position="985"/>
        <end position="1003"/>
    </location>
</feature>
<feature type="compositionally biased region" description="Polar residues" evidence="1">
    <location>
        <begin position="728"/>
        <end position="750"/>
    </location>
</feature>
<evidence type="ECO:0000313" key="3">
    <source>
        <dbReference type="Proteomes" id="UP000018087"/>
    </source>
</evidence>
<feature type="compositionally biased region" description="Low complexity" evidence="1">
    <location>
        <begin position="531"/>
        <end position="554"/>
    </location>
</feature>
<organism evidence="2 3">
    <name type="scientific">Sporothrix schenckii (strain ATCC 58251 / de Perez 2211183)</name>
    <name type="common">Rose-picker's disease fungus</name>
    <dbReference type="NCBI Taxonomy" id="1391915"/>
    <lineage>
        <taxon>Eukaryota</taxon>
        <taxon>Fungi</taxon>
        <taxon>Dikarya</taxon>
        <taxon>Ascomycota</taxon>
        <taxon>Pezizomycotina</taxon>
        <taxon>Sordariomycetes</taxon>
        <taxon>Sordariomycetidae</taxon>
        <taxon>Ophiostomatales</taxon>
        <taxon>Ophiostomataceae</taxon>
        <taxon>Sporothrix</taxon>
    </lineage>
</organism>
<evidence type="ECO:0000256" key="1">
    <source>
        <dbReference type="SAM" id="MobiDB-lite"/>
    </source>
</evidence>
<proteinExistence type="predicted"/>